<proteinExistence type="predicted"/>
<reference evidence="1" key="1">
    <citation type="submission" date="2013-12" db="EMBL/GenBank/DDBJ databases">
        <title>The Genome Sequence of Aphanomyces invadans NJM9701.</title>
        <authorList>
            <consortium name="The Broad Institute Genomics Platform"/>
            <person name="Russ C."/>
            <person name="Tyler B."/>
            <person name="van West P."/>
            <person name="Dieguez-Uribeondo J."/>
            <person name="Young S.K."/>
            <person name="Zeng Q."/>
            <person name="Gargeya S."/>
            <person name="Fitzgerald M."/>
            <person name="Abouelleil A."/>
            <person name="Alvarado L."/>
            <person name="Chapman S.B."/>
            <person name="Gainer-Dewar J."/>
            <person name="Goldberg J."/>
            <person name="Griggs A."/>
            <person name="Gujja S."/>
            <person name="Hansen M."/>
            <person name="Howarth C."/>
            <person name="Imamovic A."/>
            <person name="Ireland A."/>
            <person name="Larimer J."/>
            <person name="McCowan C."/>
            <person name="Murphy C."/>
            <person name="Pearson M."/>
            <person name="Poon T.W."/>
            <person name="Priest M."/>
            <person name="Roberts A."/>
            <person name="Saif S."/>
            <person name="Shea T."/>
            <person name="Sykes S."/>
            <person name="Wortman J."/>
            <person name="Nusbaum C."/>
            <person name="Birren B."/>
        </authorList>
    </citation>
    <scope>NUCLEOTIDE SEQUENCE [LARGE SCALE GENOMIC DNA]</scope>
    <source>
        <strain evidence="1">NJM9701</strain>
    </source>
</reference>
<dbReference type="GeneID" id="20084619"/>
<dbReference type="AlphaFoldDB" id="A0A024U1N0"/>
<dbReference type="RefSeq" id="XP_008871189.1">
    <property type="nucleotide sequence ID" value="XM_008872967.1"/>
</dbReference>
<name>A0A024U1N0_9STRA</name>
<protein>
    <submittedName>
        <fullName evidence="1">Uncharacterized protein</fullName>
    </submittedName>
</protein>
<sequence length="130" mass="14288">MVKPRHLRIEFRKVQQRHTWSPSPGDTLPILRLASTVTSTTIDDPIQWHVPTSILSFCARMAHSVAISLSPQKDVATNVQATCNLCVDRRPQRCGPRLGLHRAALNRLNIFPAVGAATASSILVGKSRMA</sequence>
<gene>
    <name evidence="1" type="ORF">H310_07569</name>
</gene>
<dbReference type="EMBL" id="KI913965">
    <property type="protein sequence ID" value="ETW00164.1"/>
    <property type="molecule type" value="Genomic_DNA"/>
</dbReference>
<accession>A0A024U1N0</accession>
<evidence type="ECO:0000313" key="1">
    <source>
        <dbReference type="EMBL" id="ETW00164.1"/>
    </source>
</evidence>
<dbReference type="VEuPathDB" id="FungiDB:H310_07569"/>
<organism evidence="1">
    <name type="scientific">Aphanomyces invadans</name>
    <dbReference type="NCBI Taxonomy" id="157072"/>
    <lineage>
        <taxon>Eukaryota</taxon>
        <taxon>Sar</taxon>
        <taxon>Stramenopiles</taxon>
        <taxon>Oomycota</taxon>
        <taxon>Saprolegniomycetes</taxon>
        <taxon>Saprolegniales</taxon>
        <taxon>Verrucalvaceae</taxon>
        <taxon>Aphanomyces</taxon>
    </lineage>
</organism>